<dbReference type="Pfam" id="PF10969">
    <property type="entry name" value="DUF2771"/>
    <property type="match status" value="1"/>
</dbReference>
<dbReference type="AlphaFoldDB" id="A0A837DC48"/>
<evidence type="ECO:0000313" key="1">
    <source>
        <dbReference type="EMBL" id="KHF44161.1"/>
    </source>
</evidence>
<gene>
    <name evidence="1" type="ORF">MINT15_10430</name>
</gene>
<sequence length="174" mass="18724">MALVAAGAAVLTGCSAPQPPEVTFYTDGESVTAGPMSYCDALLTDCQVTDGDPVVLDARPGQRVQVSVPAEIAETPWLVIVQAYDPEGDLLPMQQEVFTDGTRHAHTVIPESAEHQILVVEVQQLGAAYAVDEKDEPILDENGQPQLVVRGVWSLQINPREQDARETESEESAD</sequence>
<proteinExistence type="predicted"/>
<dbReference type="EMBL" id="JRZE01000003">
    <property type="protein sequence ID" value="KHF44161.1"/>
    <property type="molecule type" value="Genomic_DNA"/>
</dbReference>
<protein>
    <recommendedName>
        <fullName evidence="3">DUF2771 domain-containing protein</fullName>
    </recommendedName>
</protein>
<evidence type="ECO:0008006" key="3">
    <source>
        <dbReference type="Google" id="ProtNLM"/>
    </source>
</evidence>
<comment type="caution">
    <text evidence="1">The sequence shown here is derived from an EMBL/GenBank/DDBJ whole genome shotgun (WGS) entry which is preliminary data.</text>
</comment>
<evidence type="ECO:0000313" key="2">
    <source>
        <dbReference type="Proteomes" id="UP000030848"/>
    </source>
</evidence>
<organism evidence="1 2">
    <name type="scientific">Saccharomonospora viridis</name>
    <dbReference type="NCBI Taxonomy" id="1852"/>
    <lineage>
        <taxon>Bacteria</taxon>
        <taxon>Bacillati</taxon>
        <taxon>Actinomycetota</taxon>
        <taxon>Actinomycetes</taxon>
        <taxon>Pseudonocardiales</taxon>
        <taxon>Pseudonocardiaceae</taxon>
        <taxon>Saccharomonospora</taxon>
    </lineage>
</organism>
<name>A0A837DC48_9PSEU</name>
<dbReference type="InterPro" id="IPR024495">
    <property type="entry name" value="DUF2771"/>
</dbReference>
<accession>A0A837DC48</accession>
<dbReference type="OMA" id="ESAEHQI"/>
<dbReference type="Proteomes" id="UP000030848">
    <property type="component" value="Unassembled WGS sequence"/>
</dbReference>
<reference evidence="1 2" key="1">
    <citation type="submission" date="2014-10" db="EMBL/GenBank/DDBJ databases">
        <title>Genome sequence of Micropolyspora internatus JCM3315.</title>
        <authorList>
            <person name="Shin S.-K."/>
            <person name="Yi H."/>
        </authorList>
    </citation>
    <scope>NUCLEOTIDE SEQUENCE [LARGE SCALE GENOMIC DNA]</scope>
    <source>
        <strain evidence="1 2">JCM 3315</strain>
    </source>
</reference>